<feature type="domain" description="Dienelactone hydrolase" evidence="1">
    <location>
        <begin position="8"/>
        <end position="65"/>
    </location>
</feature>
<dbReference type="AlphaFoldDB" id="A0A4R6SIB5"/>
<reference evidence="2 3" key="1">
    <citation type="submission" date="2019-03" db="EMBL/GenBank/DDBJ databases">
        <title>Genomic Encyclopedia of Type Strains, Phase IV (KMG-IV): sequencing the most valuable type-strain genomes for metagenomic binning, comparative biology and taxonomic classification.</title>
        <authorList>
            <person name="Goeker M."/>
        </authorList>
    </citation>
    <scope>NUCLEOTIDE SEQUENCE [LARGE SCALE GENOMIC DNA]</scope>
    <source>
        <strain evidence="2 3">DSM 45361</strain>
    </source>
</reference>
<comment type="caution">
    <text evidence="2">The sequence shown here is derived from an EMBL/GenBank/DDBJ whole genome shotgun (WGS) entry which is preliminary data.</text>
</comment>
<proteinExistence type="predicted"/>
<gene>
    <name evidence="2" type="ORF">EV186_102574</name>
</gene>
<keyword evidence="3" id="KW-1185">Reference proteome</keyword>
<dbReference type="SUPFAM" id="SSF53474">
    <property type="entry name" value="alpha/beta-Hydrolases"/>
    <property type="match status" value="1"/>
</dbReference>
<dbReference type="Gene3D" id="3.40.50.1820">
    <property type="entry name" value="alpha/beta hydrolase"/>
    <property type="match status" value="1"/>
</dbReference>
<keyword evidence="2" id="KW-0378">Hydrolase</keyword>
<dbReference type="Proteomes" id="UP000295444">
    <property type="component" value="Unassembled WGS sequence"/>
</dbReference>
<evidence type="ECO:0000313" key="2">
    <source>
        <dbReference type="EMBL" id="TDQ00708.1"/>
    </source>
</evidence>
<protein>
    <submittedName>
        <fullName evidence="2">Dienelactone hydrolase family protein</fullName>
    </submittedName>
</protein>
<dbReference type="GO" id="GO:0016787">
    <property type="term" value="F:hydrolase activity"/>
    <property type="evidence" value="ECO:0007669"/>
    <property type="project" value="UniProtKB-KW"/>
</dbReference>
<evidence type="ECO:0000313" key="3">
    <source>
        <dbReference type="Proteomes" id="UP000295444"/>
    </source>
</evidence>
<accession>A0A4R6SIB5</accession>
<name>A0A4R6SIB5_LABRH</name>
<sequence>MDVDPADLLPELRCPVLALFGDADDSIPVALSVDRIAAALPDVAGHGITVFPGADHGLFTGAPSPDVARRDQLVPGFLPMLKAFLG</sequence>
<dbReference type="EMBL" id="SNXZ01000002">
    <property type="protein sequence ID" value="TDQ00708.1"/>
    <property type="molecule type" value="Genomic_DNA"/>
</dbReference>
<organism evidence="2 3">
    <name type="scientific">Labedaea rhizosphaerae</name>
    <dbReference type="NCBI Taxonomy" id="598644"/>
    <lineage>
        <taxon>Bacteria</taxon>
        <taxon>Bacillati</taxon>
        <taxon>Actinomycetota</taxon>
        <taxon>Actinomycetes</taxon>
        <taxon>Pseudonocardiales</taxon>
        <taxon>Pseudonocardiaceae</taxon>
        <taxon>Labedaea</taxon>
    </lineage>
</organism>
<dbReference type="InterPro" id="IPR002925">
    <property type="entry name" value="Dienelactn_hydro"/>
</dbReference>
<dbReference type="Pfam" id="PF01738">
    <property type="entry name" value="DLH"/>
    <property type="match status" value="1"/>
</dbReference>
<dbReference type="InterPro" id="IPR029058">
    <property type="entry name" value="AB_hydrolase_fold"/>
</dbReference>
<evidence type="ECO:0000259" key="1">
    <source>
        <dbReference type="Pfam" id="PF01738"/>
    </source>
</evidence>